<dbReference type="InterPro" id="IPR013762">
    <property type="entry name" value="Integrase-like_cat_sf"/>
</dbReference>
<reference evidence="12 13" key="1">
    <citation type="journal article" date="2016" name="Nat. Commun.">
        <title>Thousands of microbial genomes shed light on interconnected biogeochemical processes in an aquifer system.</title>
        <authorList>
            <person name="Anantharaman K."/>
            <person name="Brown C.T."/>
            <person name="Hug L.A."/>
            <person name="Sharon I."/>
            <person name="Castelle C.J."/>
            <person name="Probst A.J."/>
            <person name="Thomas B.C."/>
            <person name="Singh A."/>
            <person name="Wilkins M.J."/>
            <person name="Karaoz U."/>
            <person name="Brodie E.L."/>
            <person name="Williams K.H."/>
            <person name="Hubbard S.S."/>
            <person name="Banfield J.F."/>
        </authorList>
    </citation>
    <scope>NUCLEOTIDE SEQUENCE [LARGE SCALE GENOMIC DNA]</scope>
</reference>
<organism evidence="12 13">
    <name type="scientific">Candidatus Kaiserbacteria bacterium RIFCSPLOWO2_01_FULL_53_17</name>
    <dbReference type="NCBI Taxonomy" id="1798511"/>
    <lineage>
        <taxon>Bacteria</taxon>
        <taxon>Candidatus Kaiseribacteriota</taxon>
    </lineage>
</organism>
<dbReference type="InterPro" id="IPR004107">
    <property type="entry name" value="Integrase_SAM-like_N"/>
</dbReference>
<evidence type="ECO:0000313" key="13">
    <source>
        <dbReference type="Proteomes" id="UP000177306"/>
    </source>
</evidence>
<dbReference type="GO" id="GO:0003677">
    <property type="term" value="F:DNA binding"/>
    <property type="evidence" value="ECO:0007669"/>
    <property type="project" value="UniProtKB-UniRule"/>
</dbReference>
<dbReference type="InterPro" id="IPR011010">
    <property type="entry name" value="DNA_brk_join_enz"/>
</dbReference>
<evidence type="ECO:0000256" key="5">
    <source>
        <dbReference type="ARBA" id="ARBA00022908"/>
    </source>
</evidence>
<keyword evidence="7" id="KW-0233">DNA recombination</keyword>
<evidence type="ECO:0000256" key="2">
    <source>
        <dbReference type="ARBA" id="ARBA00022490"/>
    </source>
</evidence>
<dbReference type="GO" id="GO:0051301">
    <property type="term" value="P:cell division"/>
    <property type="evidence" value="ECO:0007669"/>
    <property type="project" value="UniProtKB-KW"/>
</dbReference>
<feature type="domain" description="Tyr recombinase" evidence="10">
    <location>
        <begin position="122"/>
        <end position="312"/>
    </location>
</feature>
<dbReference type="SUPFAM" id="SSF56349">
    <property type="entry name" value="DNA breaking-rejoining enzymes"/>
    <property type="match status" value="1"/>
</dbReference>
<dbReference type="InterPro" id="IPR010998">
    <property type="entry name" value="Integrase_recombinase_N"/>
</dbReference>
<dbReference type="PANTHER" id="PTHR30349:SF77">
    <property type="entry name" value="TYROSINE RECOMBINASE XERC"/>
    <property type="match status" value="1"/>
</dbReference>
<protein>
    <recommendedName>
        <fullName evidence="14">Tyrosine recombinase XerC</fullName>
    </recommendedName>
</protein>
<feature type="domain" description="Core-binding (CB)" evidence="11">
    <location>
        <begin position="6"/>
        <end position="101"/>
    </location>
</feature>
<dbReference type="InterPro" id="IPR002104">
    <property type="entry name" value="Integrase_catalytic"/>
</dbReference>
<dbReference type="GO" id="GO:0006310">
    <property type="term" value="P:DNA recombination"/>
    <property type="evidence" value="ECO:0007669"/>
    <property type="project" value="UniProtKB-KW"/>
</dbReference>
<evidence type="ECO:0000256" key="4">
    <source>
        <dbReference type="ARBA" id="ARBA00022829"/>
    </source>
</evidence>
<proteinExistence type="predicted"/>
<dbReference type="Pfam" id="PF00589">
    <property type="entry name" value="Phage_integrase"/>
    <property type="match status" value="1"/>
</dbReference>
<accession>A0A1F6EHH2</accession>
<dbReference type="Gene3D" id="1.10.150.130">
    <property type="match status" value="1"/>
</dbReference>
<dbReference type="GO" id="GO:0007059">
    <property type="term" value="P:chromosome segregation"/>
    <property type="evidence" value="ECO:0007669"/>
    <property type="project" value="UniProtKB-KW"/>
</dbReference>
<evidence type="ECO:0000256" key="1">
    <source>
        <dbReference type="ARBA" id="ARBA00004496"/>
    </source>
</evidence>
<evidence type="ECO:0008006" key="14">
    <source>
        <dbReference type="Google" id="ProtNLM"/>
    </source>
</evidence>
<evidence type="ECO:0000256" key="9">
    <source>
        <dbReference type="PROSITE-ProRule" id="PRU01248"/>
    </source>
</evidence>
<keyword evidence="5" id="KW-0229">DNA integration</keyword>
<evidence type="ECO:0000256" key="3">
    <source>
        <dbReference type="ARBA" id="ARBA00022618"/>
    </source>
</evidence>
<dbReference type="InterPro" id="IPR050090">
    <property type="entry name" value="Tyrosine_recombinase_XerCD"/>
</dbReference>
<keyword evidence="8" id="KW-0131">Cell cycle</keyword>
<evidence type="ECO:0000256" key="7">
    <source>
        <dbReference type="ARBA" id="ARBA00023172"/>
    </source>
</evidence>
<evidence type="ECO:0000256" key="6">
    <source>
        <dbReference type="ARBA" id="ARBA00023125"/>
    </source>
</evidence>
<comment type="subcellular location">
    <subcellularLocation>
        <location evidence="1">Cytoplasm</location>
    </subcellularLocation>
</comment>
<dbReference type="CDD" id="cd00798">
    <property type="entry name" value="INT_XerDC_C"/>
    <property type="match status" value="1"/>
</dbReference>
<dbReference type="Gene3D" id="1.10.443.10">
    <property type="entry name" value="Intergrase catalytic core"/>
    <property type="match status" value="1"/>
</dbReference>
<dbReference type="InterPro" id="IPR044068">
    <property type="entry name" value="CB"/>
</dbReference>
<dbReference type="PANTHER" id="PTHR30349">
    <property type="entry name" value="PHAGE INTEGRASE-RELATED"/>
    <property type="match status" value="1"/>
</dbReference>
<dbReference type="GO" id="GO:0005737">
    <property type="term" value="C:cytoplasm"/>
    <property type="evidence" value="ECO:0007669"/>
    <property type="project" value="UniProtKB-SubCell"/>
</dbReference>
<dbReference type="EMBL" id="MFLY01000011">
    <property type="protein sequence ID" value="OGG73100.1"/>
    <property type="molecule type" value="Genomic_DNA"/>
</dbReference>
<dbReference type="AlphaFoldDB" id="A0A1F6EHH2"/>
<evidence type="ECO:0000256" key="8">
    <source>
        <dbReference type="ARBA" id="ARBA00023306"/>
    </source>
</evidence>
<comment type="caution">
    <text evidence="12">The sequence shown here is derived from an EMBL/GenBank/DDBJ whole genome shotgun (WGS) entry which is preliminary data.</text>
</comment>
<dbReference type="Pfam" id="PF02899">
    <property type="entry name" value="Phage_int_SAM_1"/>
    <property type="match status" value="1"/>
</dbReference>
<evidence type="ECO:0000259" key="11">
    <source>
        <dbReference type="PROSITE" id="PS51900"/>
    </source>
</evidence>
<dbReference type="PROSITE" id="PS51900">
    <property type="entry name" value="CB"/>
    <property type="match status" value="1"/>
</dbReference>
<keyword evidence="3" id="KW-0132">Cell division</keyword>
<evidence type="ECO:0000313" key="12">
    <source>
        <dbReference type="EMBL" id="OGG73100.1"/>
    </source>
</evidence>
<keyword evidence="4" id="KW-0159">Chromosome partition</keyword>
<evidence type="ECO:0000259" key="10">
    <source>
        <dbReference type="PROSITE" id="PS51898"/>
    </source>
</evidence>
<dbReference type="GO" id="GO:0015074">
    <property type="term" value="P:DNA integration"/>
    <property type="evidence" value="ECO:0007669"/>
    <property type="project" value="UniProtKB-KW"/>
</dbReference>
<gene>
    <name evidence="12" type="ORF">A3A38_00485</name>
</gene>
<name>A0A1F6EHH2_9BACT</name>
<keyword evidence="2" id="KW-0963">Cytoplasm</keyword>
<dbReference type="PROSITE" id="PS51898">
    <property type="entry name" value="TYR_RECOMBINASE"/>
    <property type="match status" value="1"/>
</dbReference>
<keyword evidence="6 9" id="KW-0238">DNA-binding</keyword>
<sequence>MSTDQKPIPEYVLPFLDYCEIEKGLSNNTQRNYNQYLRIFSLWLKETGNQKLSPRDLTAQHVWDYRLYLARSYKTPSGDYLGKKSQNYYLIALRALLRYFAERDIESLPSSKIKLAKQKTEENISFLELHEIESMLKLPDTTKPDGLRDRTIMETFFSSGMRISELVALNVDDVSILRSKKDPNRTIELSIIGKGKRVRTIFLSPRACGWLRAYLALRSDDNKALFINSRTRNPESKRLSARYIQLTISKYARHAGLSKKVTPHTLRHTYATDLLSHGADLRSVQELLGHKNVATTQVYTHVTNKRLRDIHEKFHGGGDIDDE</sequence>
<dbReference type="Proteomes" id="UP000177306">
    <property type="component" value="Unassembled WGS sequence"/>
</dbReference>